<dbReference type="RefSeq" id="WP_135432973.1">
    <property type="nucleotide sequence ID" value="NZ_SRLA01000002.1"/>
</dbReference>
<dbReference type="PROSITE" id="PS51257">
    <property type="entry name" value="PROKAR_LIPOPROTEIN"/>
    <property type="match status" value="1"/>
</dbReference>
<gene>
    <name evidence="2" type="ORF">EU556_07930</name>
</gene>
<feature type="signal peptide" evidence="1">
    <location>
        <begin position="1"/>
        <end position="27"/>
    </location>
</feature>
<keyword evidence="1" id="KW-0732">Signal</keyword>
<protein>
    <recommendedName>
        <fullName evidence="4">Lipoprotein</fullName>
    </recommendedName>
</protein>
<dbReference type="EMBL" id="SRLA01000002">
    <property type="protein sequence ID" value="TGE07675.1"/>
    <property type="molecule type" value="Genomic_DNA"/>
</dbReference>
<dbReference type="AlphaFoldDB" id="A0A4Z0P6Y6"/>
<name>A0A4Z0P6Y6_9BACT</name>
<comment type="caution">
    <text evidence="2">The sequence shown here is derived from an EMBL/GenBank/DDBJ whole genome shotgun (WGS) entry which is preliminary data.</text>
</comment>
<accession>A0A4Z0P6Y6</accession>
<sequence>MQRITRGRPLPSMRLFYSLLQTAGAMGACGMLLTGCCWDVPRESTGFVTFQFDTDTTATGRGFRKQEVQSAYVVLYLGAGLTQPTDTMRQMPGNRTLNPNILTIFNNPPNSLQLSFREAGTGGYLSYRIVVPASQRSFDIADGALDLKENNDRCKSVYVQQIRFTLDGQPLERKPYGEPVVLSK</sequence>
<evidence type="ECO:0000313" key="3">
    <source>
        <dbReference type="Proteomes" id="UP000298337"/>
    </source>
</evidence>
<keyword evidence="3" id="KW-1185">Reference proteome</keyword>
<evidence type="ECO:0000256" key="1">
    <source>
        <dbReference type="SAM" id="SignalP"/>
    </source>
</evidence>
<dbReference type="OrthoDB" id="885429at2"/>
<reference evidence="2 3" key="1">
    <citation type="submission" date="2019-04" db="EMBL/GenBank/DDBJ databases">
        <authorList>
            <person name="Feng G."/>
            <person name="Zhang J."/>
            <person name="Zhu H."/>
        </authorList>
    </citation>
    <scope>NUCLEOTIDE SEQUENCE [LARGE SCALE GENOMIC DNA]</scope>
    <source>
        <strain evidence="2 3">92R-1</strain>
    </source>
</reference>
<feature type="chain" id="PRO_5021372800" description="Lipoprotein" evidence="1">
    <location>
        <begin position="28"/>
        <end position="184"/>
    </location>
</feature>
<proteinExistence type="predicted"/>
<evidence type="ECO:0000313" key="2">
    <source>
        <dbReference type="EMBL" id="TGE07675.1"/>
    </source>
</evidence>
<dbReference type="Proteomes" id="UP000298337">
    <property type="component" value="Unassembled WGS sequence"/>
</dbReference>
<evidence type="ECO:0008006" key="4">
    <source>
        <dbReference type="Google" id="ProtNLM"/>
    </source>
</evidence>
<organism evidence="2 3">
    <name type="scientific">Hymenobacter fodinae</name>
    <dbReference type="NCBI Taxonomy" id="2510796"/>
    <lineage>
        <taxon>Bacteria</taxon>
        <taxon>Pseudomonadati</taxon>
        <taxon>Bacteroidota</taxon>
        <taxon>Cytophagia</taxon>
        <taxon>Cytophagales</taxon>
        <taxon>Hymenobacteraceae</taxon>
        <taxon>Hymenobacter</taxon>
    </lineage>
</organism>